<dbReference type="GO" id="GO:0043022">
    <property type="term" value="F:ribosome binding"/>
    <property type="evidence" value="ECO:0007669"/>
    <property type="project" value="InterPro"/>
</dbReference>
<protein>
    <submittedName>
        <fullName evidence="3">Translation initiation factor IF-6</fullName>
    </submittedName>
</protein>
<dbReference type="InterPro" id="IPR002769">
    <property type="entry name" value="eIF6"/>
</dbReference>
<proteinExistence type="predicted"/>
<dbReference type="PANTHER" id="PTHR10784">
    <property type="entry name" value="TRANSLATION INITIATION FACTOR 6"/>
    <property type="match status" value="1"/>
</dbReference>
<dbReference type="GO" id="GO:0003743">
    <property type="term" value="F:translation initiation factor activity"/>
    <property type="evidence" value="ECO:0007669"/>
    <property type="project" value="UniProtKB-KW"/>
</dbReference>
<dbReference type="SMART" id="SM00654">
    <property type="entry name" value="eIF6"/>
    <property type="match status" value="1"/>
</dbReference>
<reference evidence="3" key="1">
    <citation type="journal article" date="2020" name="bioRxiv">
        <title>A rank-normalized archaeal taxonomy based on genome phylogeny resolves widespread incomplete and uneven classifications.</title>
        <authorList>
            <person name="Rinke C."/>
            <person name="Chuvochina M."/>
            <person name="Mussig A.J."/>
            <person name="Chaumeil P.-A."/>
            <person name="Waite D.W."/>
            <person name="Whitman W.B."/>
            <person name="Parks D.H."/>
            <person name="Hugenholtz P."/>
        </authorList>
    </citation>
    <scope>NUCLEOTIDE SEQUENCE</scope>
    <source>
        <strain evidence="4">UBA10036</strain>
        <strain evidence="3">UBA10191</strain>
    </source>
</reference>
<dbReference type="Proteomes" id="UP000590964">
    <property type="component" value="Unassembled WGS sequence"/>
</dbReference>
<dbReference type="AlphaFoldDB" id="A0A7J4JX30"/>
<dbReference type="EMBL" id="JAGVWB010000029">
    <property type="protein sequence ID" value="MBS3058603.1"/>
    <property type="molecule type" value="Genomic_DNA"/>
</dbReference>
<dbReference type="Gene3D" id="3.75.10.10">
    <property type="entry name" value="L-arginine/glycine Amidinotransferase, Chain A"/>
    <property type="match status" value="1"/>
</dbReference>
<dbReference type="Proteomes" id="UP000527315">
    <property type="component" value="Unassembled WGS sequence"/>
</dbReference>
<evidence type="ECO:0000313" key="6">
    <source>
        <dbReference type="Proteomes" id="UP000590964"/>
    </source>
</evidence>
<keyword evidence="1 3" id="KW-0396">Initiation factor</keyword>
<evidence type="ECO:0000313" key="3">
    <source>
        <dbReference type="EMBL" id="HIH22014.1"/>
    </source>
</evidence>
<dbReference type="GO" id="GO:0042256">
    <property type="term" value="P:cytosolic ribosome assembly"/>
    <property type="evidence" value="ECO:0007669"/>
    <property type="project" value="InterPro"/>
</dbReference>
<dbReference type="NCBIfam" id="TIGR00323">
    <property type="entry name" value="eIF-6"/>
    <property type="match status" value="1"/>
</dbReference>
<accession>A0A7J4JX30</accession>
<name>A0A7J4JX30_9ARCH</name>
<dbReference type="Pfam" id="PF01912">
    <property type="entry name" value="eIF-6"/>
    <property type="match status" value="1"/>
</dbReference>
<dbReference type="Proteomes" id="UP000680185">
    <property type="component" value="Unassembled WGS sequence"/>
</dbReference>
<reference evidence="5" key="3">
    <citation type="submission" date="2021-05" db="EMBL/GenBank/DDBJ databases">
        <title>Protein family content uncovers lineage relationships and bacterial pathway maintenance mechanisms in DPANN archaea.</title>
        <authorList>
            <person name="Castelle C.J."/>
            <person name="Meheust R."/>
            <person name="Jaffe A.L."/>
            <person name="Seitz K."/>
            <person name="Gong X."/>
            <person name="Baker B.J."/>
            <person name="Banfield J.F."/>
        </authorList>
    </citation>
    <scope>NUCLEOTIDE SEQUENCE</scope>
    <source>
        <strain evidence="5">RIFCSPLOWO2_01_FULL_43_13</strain>
    </source>
</reference>
<evidence type="ECO:0000313" key="4">
    <source>
        <dbReference type="EMBL" id="HIH32726.1"/>
    </source>
</evidence>
<organism evidence="3 6">
    <name type="scientific">Candidatus Iainarchaeum sp</name>
    <dbReference type="NCBI Taxonomy" id="3101447"/>
    <lineage>
        <taxon>Archaea</taxon>
        <taxon>Candidatus Iainarchaeota</taxon>
        <taxon>Candidatus Iainarchaeia</taxon>
        <taxon>Candidatus Iainarchaeales</taxon>
        <taxon>Candidatus Iainarchaeaceae</taxon>
        <taxon>Candidatus Iainarchaeum</taxon>
    </lineage>
</organism>
<evidence type="ECO:0000256" key="1">
    <source>
        <dbReference type="ARBA" id="ARBA00022540"/>
    </source>
</evidence>
<sequence>MRILRESIKNSPYLGIFCIATEKHFIVPEQAERKVLEKIEEALEAEAIKASIASTSLLGVLAKANKHGIIIPEIAEREEVQELEEKGIKAKVIKGNLALGNLIALNDSKAVLSPLISKKQQGEIEKFLKVECMQAKIGSSELAGSSMVLTNNGFLINNNASKQEFEKIKAFLGVEGKGTTANYGDSFVGNSVIANTKAVIVGSLTTNIELLRIKEGLEV</sequence>
<evidence type="ECO:0000313" key="5">
    <source>
        <dbReference type="EMBL" id="MBS3058603.1"/>
    </source>
</evidence>
<dbReference type="SUPFAM" id="SSF55909">
    <property type="entry name" value="Pentein"/>
    <property type="match status" value="1"/>
</dbReference>
<evidence type="ECO:0000256" key="2">
    <source>
        <dbReference type="ARBA" id="ARBA00022917"/>
    </source>
</evidence>
<reference evidence="5" key="2">
    <citation type="submission" date="2021-03" db="EMBL/GenBank/DDBJ databases">
        <authorList>
            <person name="Jaffe A."/>
        </authorList>
    </citation>
    <scope>NUCLEOTIDE SEQUENCE</scope>
    <source>
        <strain evidence="5">RIFCSPLOWO2_01_FULL_43_13</strain>
    </source>
</reference>
<keyword evidence="2" id="KW-0648">Protein biosynthesis</keyword>
<dbReference type="EMBL" id="DUFJ01000014">
    <property type="protein sequence ID" value="HIH32726.1"/>
    <property type="molecule type" value="Genomic_DNA"/>
</dbReference>
<dbReference type="EMBL" id="DUFW01000090">
    <property type="protein sequence ID" value="HIH22014.1"/>
    <property type="molecule type" value="Genomic_DNA"/>
</dbReference>
<comment type="caution">
    <text evidence="3">The sequence shown here is derived from an EMBL/GenBank/DDBJ whole genome shotgun (WGS) entry which is preliminary data.</text>
</comment>
<gene>
    <name evidence="3" type="ORF">HA222_05155</name>
    <name evidence="4" type="ORF">HA227_00580</name>
    <name evidence="5" type="ORF">J4478_04350</name>
</gene>